<reference evidence="2 3" key="1">
    <citation type="submission" date="2019-08" db="EMBL/GenBank/DDBJ databases">
        <title>Lewinella sp. strain SSH13 Genome sequencing and assembly.</title>
        <authorList>
            <person name="Kim I."/>
        </authorList>
    </citation>
    <scope>NUCLEOTIDE SEQUENCE [LARGE SCALE GENOMIC DNA]</scope>
    <source>
        <strain evidence="2 3">SSH13</strain>
    </source>
</reference>
<dbReference type="Gene3D" id="2.30.110.10">
    <property type="entry name" value="Electron Transport, Fmn-binding Protein, Chain A"/>
    <property type="match status" value="1"/>
</dbReference>
<dbReference type="OrthoDB" id="115989at2"/>
<name>A0A5C7FF65_9BACT</name>
<keyword evidence="3" id="KW-1185">Reference proteome</keyword>
<dbReference type="AlphaFoldDB" id="A0A5C7FF65"/>
<evidence type="ECO:0000313" key="3">
    <source>
        <dbReference type="Proteomes" id="UP000321907"/>
    </source>
</evidence>
<dbReference type="PANTHER" id="PTHR39336:SF1">
    <property type="entry name" value="PYRIDOXAMINE PHOSPHATE OXIDASE FAMILY PROTEIN (AFU_ORTHOLOGUE AFUA_6G11440)"/>
    <property type="match status" value="1"/>
</dbReference>
<dbReference type="Proteomes" id="UP000321907">
    <property type="component" value="Unassembled WGS sequence"/>
</dbReference>
<accession>A0A5C7FF65</accession>
<evidence type="ECO:0000259" key="1">
    <source>
        <dbReference type="Pfam" id="PF01243"/>
    </source>
</evidence>
<dbReference type="PANTHER" id="PTHR39336">
    <property type="entry name" value="PYRIDOXAMINE PHOSPHATE OXIDASE FAMILY PROTEIN (AFU_ORTHOLOGUE AFUA_6G11440)"/>
    <property type="match status" value="1"/>
</dbReference>
<dbReference type="RefSeq" id="WP_147930738.1">
    <property type="nucleotide sequence ID" value="NZ_VOXD01000014.1"/>
</dbReference>
<dbReference type="SUPFAM" id="SSF50475">
    <property type="entry name" value="FMN-binding split barrel"/>
    <property type="match status" value="1"/>
</dbReference>
<dbReference type="EMBL" id="VOXD01000014">
    <property type="protein sequence ID" value="TXF89428.1"/>
    <property type="molecule type" value="Genomic_DNA"/>
</dbReference>
<protein>
    <submittedName>
        <fullName evidence="2">Pyridoxamine 5'-phosphate oxidase family protein</fullName>
    </submittedName>
</protein>
<gene>
    <name evidence="2" type="ORF">FUA23_10705</name>
</gene>
<feature type="domain" description="Pyridoxamine 5'-phosphate oxidase N-terminal" evidence="1">
    <location>
        <begin position="9"/>
        <end position="130"/>
    </location>
</feature>
<proteinExistence type="predicted"/>
<comment type="caution">
    <text evidence="2">The sequence shown here is derived from an EMBL/GenBank/DDBJ whole genome shotgun (WGS) entry which is preliminary data.</text>
</comment>
<evidence type="ECO:0000313" key="2">
    <source>
        <dbReference type="EMBL" id="TXF89428.1"/>
    </source>
</evidence>
<dbReference type="InterPro" id="IPR011576">
    <property type="entry name" value="Pyridox_Oxase_N"/>
</dbReference>
<organism evidence="2 3">
    <name type="scientific">Neolewinella aurantiaca</name>
    <dbReference type="NCBI Taxonomy" id="2602767"/>
    <lineage>
        <taxon>Bacteria</taxon>
        <taxon>Pseudomonadati</taxon>
        <taxon>Bacteroidota</taxon>
        <taxon>Saprospiria</taxon>
        <taxon>Saprospirales</taxon>
        <taxon>Lewinellaceae</taxon>
        <taxon>Neolewinella</taxon>
    </lineage>
</organism>
<dbReference type="Pfam" id="PF01243">
    <property type="entry name" value="PNPOx_N"/>
    <property type="match status" value="1"/>
</dbReference>
<dbReference type="InterPro" id="IPR012349">
    <property type="entry name" value="Split_barrel_FMN-bd"/>
</dbReference>
<sequence>MGKQLPQLNDRLTEFIGRQHLFFVATAPAEGRVNCSPKGMDSLRVLSPNRILWLNVTGSGNETAAHVLENERMTLMWCALTGPPLILRAYGKARAVHHGDSDWDELFSHFTPLPGARQIFDLTIDMVQTSCGMAVPLLEFNEDRKLLNNWAETKSKEELEAYWTEKNTLSIDGLPTGI</sequence>